<dbReference type="STRING" id="1141098.A0A1Y2ECS4"/>
<protein>
    <submittedName>
        <fullName evidence="4">Ser-Thr-rich glycosyl-phosphatidyl-inositol-anchored membrane family-domain-containing protein</fullName>
    </submittedName>
</protein>
<dbReference type="AlphaFoldDB" id="A0A1Y2ECS4"/>
<evidence type="ECO:0000259" key="3">
    <source>
        <dbReference type="Pfam" id="PF10342"/>
    </source>
</evidence>
<reference evidence="4 5" key="1">
    <citation type="submission" date="2016-07" db="EMBL/GenBank/DDBJ databases">
        <title>Pervasive Adenine N6-methylation of Active Genes in Fungi.</title>
        <authorList>
            <consortium name="DOE Joint Genome Institute"/>
            <person name="Mondo S.J."/>
            <person name="Dannebaum R.O."/>
            <person name="Kuo R.C."/>
            <person name="Labutti K."/>
            <person name="Haridas S."/>
            <person name="Kuo A."/>
            <person name="Salamov A."/>
            <person name="Ahrendt S.R."/>
            <person name="Lipzen A."/>
            <person name="Sullivan W."/>
            <person name="Andreopoulos W.B."/>
            <person name="Clum A."/>
            <person name="Lindquist E."/>
            <person name="Daum C."/>
            <person name="Ramamoorthy G.K."/>
            <person name="Gryganskyi A."/>
            <person name="Culley D."/>
            <person name="Magnuson J.K."/>
            <person name="James T.Y."/>
            <person name="O'Malley M.A."/>
            <person name="Stajich J.E."/>
            <person name="Spatafora J.W."/>
            <person name="Visel A."/>
            <person name="Grigoriev I.V."/>
        </authorList>
    </citation>
    <scope>NUCLEOTIDE SEQUENCE [LARGE SCALE GENOMIC DNA]</scope>
    <source>
        <strain evidence="4 5">CBS 129021</strain>
    </source>
</reference>
<dbReference type="InterPro" id="IPR018466">
    <property type="entry name" value="Kre9/Knh1-like_N"/>
</dbReference>
<name>A0A1Y2ECS4_9PEZI</name>
<evidence type="ECO:0000313" key="5">
    <source>
        <dbReference type="Proteomes" id="UP000193689"/>
    </source>
</evidence>
<gene>
    <name evidence="4" type="ORF">BCR38DRAFT_316900</name>
</gene>
<comment type="caution">
    <text evidence="4">The sequence shown here is derived from an EMBL/GenBank/DDBJ whole genome shotgun (WGS) entry which is preliminary data.</text>
</comment>
<feature type="non-terminal residue" evidence="4">
    <location>
        <position position="200"/>
    </location>
</feature>
<dbReference type="PANTHER" id="PTHR35185:SF2">
    <property type="entry name" value="EXTRACELLULAR PROLINE-SERINE RICH PROTEIN (AFU_ORTHOLOGUE AFUA_8G07090)"/>
    <property type="match status" value="1"/>
</dbReference>
<dbReference type="OrthoDB" id="5420143at2759"/>
<dbReference type="PANTHER" id="PTHR35185">
    <property type="entry name" value="SERINE/THREONINE-RICH PROTEIN ADG2-RELATED"/>
    <property type="match status" value="1"/>
</dbReference>
<dbReference type="GeneID" id="63770925"/>
<keyword evidence="5" id="KW-1185">Reference proteome</keyword>
<evidence type="ECO:0000256" key="1">
    <source>
        <dbReference type="ARBA" id="ARBA00022729"/>
    </source>
</evidence>
<dbReference type="EMBL" id="MCFJ01000003">
    <property type="protein sequence ID" value="ORY69114.1"/>
    <property type="molecule type" value="Genomic_DNA"/>
</dbReference>
<sequence length="200" mass="20737">MQFLSYLALAAPIVSAIQFTSPTINSTLVKGAEYDVTWSTVDTDPTAFSIYLVNFVNWPPFYQQVAADVDTSLGEYSITVPCGVDTSYGFQLNAINGTNVYVIYAQTGKFSVAPGSAPCVDTSSTATVCAAASTVTVLVPQTGYANGTAVVTAAPQPTKNVGRDVSATCPETIGWGSSGYSSPVTLTSVPHPPTATPTKA</sequence>
<organism evidence="4 5">
    <name type="scientific">Pseudomassariella vexata</name>
    <dbReference type="NCBI Taxonomy" id="1141098"/>
    <lineage>
        <taxon>Eukaryota</taxon>
        <taxon>Fungi</taxon>
        <taxon>Dikarya</taxon>
        <taxon>Ascomycota</taxon>
        <taxon>Pezizomycotina</taxon>
        <taxon>Sordariomycetes</taxon>
        <taxon>Xylariomycetidae</taxon>
        <taxon>Amphisphaeriales</taxon>
        <taxon>Pseudomassariaceae</taxon>
        <taxon>Pseudomassariella</taxon>
    </lineage>
</organism>
<dbReference type="InterPro" id="IPR052479">
    <property type="entry name" value="GPI-anchor_Adhesion_Reg"/>
</dbReference>
<feature type="domain" description="Yeast cell wall synthesis Kre9/Knh1-like N-terminal" evidence="3">
    <location>
        <begin position="21"/>
        <end position="112"/>
    </location>
</feature>
<feature type="chain" id="PRO_5012553549" evidence="2">
    <location>
        <begin position="17"/>
        <end position="200"/>
    </location>
</feature>
<dbReference type="Pfam" id="PF10342">
    <property type="entry name" value="Kre9_KNH"/>
    <property type="match status" value="1"/>
</dbReference>
<evidence type="ECO:0000313" key="4">
    <source>
        <dbReference type="EMBL" id="ORY69114.1"/>
    </source>
</evidence>
<dbReference type="Proteomes" id="UP000193689">
    <property type="component" value="Unassembled WGS sequence"/>
</dbReference>
<dbReference type="RefSeq" id="XP_040719401.1">
    <property type="nucleotide sequence ID" value="XM_040854713.1"/>
</dbReference>
<feature type="signal peptide" evidence="2">
    <location>
        <begin position="1"/>
        <end position="16"/>
    </location>
</feature>
<accession>A0A1Y2ECS4</accession>
<evidence type="ECO:0000256" key="2">
    <source>
        <dbReference type="SAM" id="SignalP"/>
    </source>
</evidence>
<proteinExistence type="predicted"/>
<keyword evidence="1 2" id="KW-0732">Signal</keyword>
<dbReference type="InParanoid" id="A0A1Y2ECS4"/>